<feature type="transmembrane region" description="Helical" evidence="6">
    <location>
        <begin position="427"/>
        <end position="445"/>
    </location>
</feature>
<dbReference type="InterPro" id="IPR036259">
    <property type="entry name" value="MFS_trans_sf"/>
</dbReference>
<feature type="transmembrane region" description="Helical" evidence="6">
    <location>
        <begin position="97"/>
        <end position="114"/>
    </location>
</feature>
<evidence type="ECO:0000313" key="7">
    <source>
        <dbReference type="EMBL" id="KAE9963856.1"/>
    </source>
</evidence>
<sequence length="522" mass="56764">MAELNEKGGDASIQPNDDGHSTPPYPTHHEAATPLPKSWKYRQLSIGSYKFPYYASPQVQLVIVAFVCFLCPGMFNALSGLGGAGNLDPKPADDANMALYATFSVVGFFAGTFTNKIGIKLALAFGGTGYAIYVASFLSYAHNHNYGFAVFAGTYLGICAGILWCAQGAIMMSYPPEKSKGKYISWFWMIFNLGAVIGSLIPLGENIHITTKATVSDGTYIGFLVLTLLGAALALTLTNANDVIRSDGSRVIVQKNPTWKSELMGLVETFKSDPYILFMFPMFFASNWFYAYHFNGVNGARFNTRTKALNGVIYYIMQIVGAYIFGYALDTPKLSRTTRAKAAWVAIFVLTFAIWGGGYDFQKNYTRADVATPKDGSTAKVAPLDWSHSGYGGPLVLYMFYGFYDAAFQTCVYWFMGAMTNNSRKLANFAGFYKGIQSAGSAIIWRLDSNEVPYMNLFASCWGLLAGSLIFALPLILTKIKDHVDLEEDLKFSDETVGDVAPAGSLSHQGGGGGGVPVAEKV</sequence>
<feature type="transmembrane region" description="Helical" evidence="6">
    <location>
        <begin position="146"/>
        <end position="171"/>
    </location>
</feature>
<accession>A0A8H3U4P6</accession>
<dbReference type="Gene3D" id="1.20.1250.20">
    <property type="entry name" value="MFS general substrate transporter like domains"/>
    <property type="match status" value="1"/>
</dbReference>
<evidence type="ECO:0000256" key="6">
    <source>
        <dbReference type="SAM" id="Phobius"/>
    </source>
</evidence>
<feature type="transmembrane region" description="Helical" evidence="6">
    <location>
        <begin position="183"/>
        <end position="201"/>
    </location>
</feature>
<keyword evidence="4 6" id="KW-0472">Membrane</keyword>
<organism evidence="7 8">
    <name type="scientific">Venturia inaequalis</name>
    <name type="common">Apple scab fungus</name>
    <dbReference type="NCBI Taxonomy" id="5025"/>
    <lineage>
        <taxon>Eukaryota</taxon>
        <taxon>Fungi</taxon>
        <taxon>Dikarya</taxon>
        <taxon>Ascomycota</taxon>
        <taxon>Pezizomycotina</taxon>
        <taxon>Dothideomycetes</taxon>
        <taxon>Pleosporomycetidae</taxon>
        <taxon>Venturiales</taxon>
        <taxon>Venturiaceae</taxon>
        <taxon>Venturia</taxon>
    </lineage>
</organism>
<dbReference type="GO" id="GO:0016020">
    <property type="term" value="C:membrane"/>
    <property type="evidence" value="ECO:0007669"/>
    <property type="project" value="UniProtKB-SubCell"/>
</dbReference>
<evidence type="ECO:0008006" key="9">
    <source>
        <dbReference type="Google" id="ProtNLM"/>
    </source>
</evidence>
<dbReference type="EMBL" id="WNWQ01000775">
    <property type="protein sequence ID" value="KAE9963856.1"/>
    <property type="molecule type" value="Genomic_DNA"/>
</dbReference>
<dbReference type="AlphaFoldDB" id="A0A8H3U4P6"/>
<dbReference type="SUPFAM" id="SSF103473">
    <property type="entry name" value="MFS general substrate transporter"/>
    <property type="match status" value="1"/>
</dbReference>
<feature type="transmembrane region" description="Helical" evidence="6">
    <location>
        <begin position="395"/>
        <end position="415"/>
    </location>
</feature>
<feature type="transmembrane region" description="Helical" evidence="6">
    <location>
        <begin position="59"/>
        <end position="77"/>
    </location>
</feature>
<dbReference type="GO" id="GO:0022857">
    <property type="term" value="F:transmembrane transporter activity"/>
    <property type="evidence" value="ECO:0007669"/>
    <property type="project" value="InterPro"/>
</dbReference>
<reference evidence="7 8" key="1">
    <citation type="submission" date="2019-11" db="EMBL/GenBank/DDBJ databases">
        <title>Venturia inaequalis Genome Resource.</title>
        <authorList>
            <person name="Lichtner F.J."/>
        </authorList>
    </citation>
    <scope>NUCLEOTIDE SEQUENCE [LARGE SCALE GENOMIC DNA]</scope>
    <source>
        <strain evidence="7">Bline_iso_100314</strain>
    </source>
</reference>
<gene>
    <name evidence="7" type="ORF">BLS_008860</name>
</gene>
<dbReference type="PANTHER" id="PTHR23294">
    <property type="entry name" value="ET TRANSLATION PRODUCT-RELATED"/>
    <property type="match status" value="1"/>
</dbReference>
<evidence type="ECO:0000256" key="4">
    <source>
        <dbReference type="ARBA" id="ARBA00023136"/>
    </source>
</evidence>
<evidence type="ECO:0000256" key="3">
    <source>
        <dbReference type="ARBA" id="ARBA00022989"/>
    </source>
</evidence>
<dbReference type="InterPro" id="IPR011701">
    <property type="entry name" value="MFS"/>
</dbReference>
<dbReference type="InterPro" id="IPR051617">
    <property type="entry name" value="UNC-93-like_regulator"/>
</dbReference>
<proteinExistence type="predicted"/>
<feature type="region of interest" description="Disordered" evidence="5">
    <location>
        <begin position="1"/>
        <end position="31"/>
    </location>
</feature>
<dbReference type="CDD" id="cd06178">
    <property type="entry name" value="MFS_unc93-like"/>
    <property type="match status" value="1"/>
</dbReference>
<evidence type="ECO:0000313" key="8">
    <source>
        <dbReference type="Proteomes" id="UP000433883"/>
    </source>
</evidence>
<feature type="transmembrane region" description="Helical" evidence="6">
    <location>
        <begin position="342"/>
        <end position="359"/>
    </location>
</feature>
<keyword evidence="3 6" id="KW-1133">Transmembrane helix</keyword>
<feature type="transmembrane region" description="Helical" evidence="6">
    <location>
        <begin position="457"/>
        <end position="477"/>
    </location>
</feature>
<dbReference type="Pfam" id="PF07690">
    <property type="entry name" value="MFS_1"/>
    <property type="match status" value="1"/>
</dbReference>
<comment type="caution">
    <text evidence="7">The sequence shown here is derived from an EMBL/GenBank/DDBJ whole genome shotgun (WGS) entry which is preliminary data.</text>
</comment>
<feature type="transmembrane region" description="Helical" evidence="6">
    <location>
        <begin position="121"/>
        <end position="140"/>
    </location>
</feature>
<name>A0A8H3U4P6_VENIN</name>
<evidence type="ECO:0000256" key="5">
    <source>
        <dbReference type="SAM" id="MobiDB-lite"/>
    </source>
</evidence>
<evidence type="ECO:0000256" key="2">
    <source>
        <dbReference type="ARBA" id="ARBA00022692"/>
    </source>
</evidence>
<protein>
    <recommendedName>
        <fullName evidence="9">MFS general substrate transporter</fullName>
    </recommendedName>
</protein>
<keyword evidence="2 6" id="KW-0812">Transmembrane</keyword>
<feature type="transmembrane region" description="Helical" evidence="6">
    <location>
        <begin position="312"/>
        <end position="330"/>
    </location>
</feature>
<feature type="transmembrane region" description="Helical" evidence="6">
    <location>
        <begin position="274"/>
        <end position="292"/>
    </location>
</feature>
<evidence type="ECO:0000256" key="1">
    <source>
        <dbReference type="ARBA" id="ARBA00004141"/>
    </source>
</evidence>
<dbReference type="Proteomes" id="UP000433883">
    <property type="component" value="Unassembled WGS sequence"/>
</dbReference>
<feature type="transmembrane region" description="Helical" evidence="6">
    <location>
        <begin position="221"/>
        <end position="240"/>
    </location>
</feature>
<comment type="subcellular location">
    <subcellularLocation>
        <location evidence="1">Membrane</location>
        <topology evidence="1">Multi-pass membrane protein</topology>
    </subcellularLocation>
</comment>
<dbReference type="PANTHER" id="PTHR23294:SF54">
    <property type="entry name" value="DUF895 DOMAIN MEMBRANE PROTEIN (AFU_ORTHOLOGUE AFUA_8G04110)"/>
    <property type="match status" value="1"/>
</dbReference>